<protein>
    <submittedName>
        <fullName evidence="2">Uncharacterized protein</fullName>
    </submittedName>
</protein>
<name>A0A448WP49_9PLAT</name>
<proteinExistence type="predicted"/>
<reference evidence="2" key="1">
    <citation type="submission" date="2018-11" db="EMBL/GenBank/DDBJ databases">
        <authorList>
            <consortium name="Pathogen Informatics"/>
        </authorList>
    </citation>
    <scope>NUCLEOTIDE SEQUENCE</scope>
</reference>
<keyword evidence="3" id="KW-1185">Reference proteome</keyword>
<feature type="region of interest" description="Disordered" evidence="1">
    <location>
        <begin position="1"/>
        <end position="37"/>
    </location>
</feature>
<feature type="compositionally biased region" description="Basic and acidic residues" evidence="1">
    <location>
        <begin position="25"/>
        <end position="37"/>
    </location>
</feature>
<accession>A0A448WP49</accession>
<sequence>MVHDKATFGHTPAAEYTHSNPDHSATTHEHTHTQTRPDDRLTFVLSELASADLSLGR</sequence>
<evidence type="ECO:0000256" key="1">
    <source>
        <dbReference type="SAM" id="MobiDB-lite"/>
    </source>
</evidence>
<dbReference type="AlphaFoldDB" id="A0A448WP49"/>
<comment type="caution">
    <text evidence="2">The sequence shown here is derived from an EMBL/GenBank/DDBJ whole genome shotgun (WGS) entry which is preliminary data.</text>
</comment>
<evidence type="ECO:0000313" key="2">
    <source>
        <dbReference type="EMBL" id="VEL16712.1"/>
    </source>
</evidence>
<gene>
    <name evidence="2" type="ORF">PXEA_LOCUS10152</name>
</gene>
<evidence type="ECO:0000313" key="3">
    <source>
        <dbReference type="Proteomes" id="UP000784294"/>
    </source>
</evidence>
<dbReference type="EMBL" id="CAAALY010029593">
    <property type="protein sequence ID" value="VEL16712.1"/>
    <property type="molecule type" value="Genomic_DNA"/>
</dbReference>
<dbReference type="Proteomes" id="UP000784294">
    <property type="component" value="Unassembled WGS sequence"/>
</dbReference>
<organism evidence="2 3">
    <name type="scientific">Protopolystoma xenopodis</name>
    <dbReference type="NCBI Taxonomy" id="117903"/>
    <lineage>
        <taxon>Eukaryota</taxon>
        <taxon>Metazoa</taxon>
        <taxon>Spiralia</taxon>
        <taxon>Lophotrochozoa</taxon>
        <taxon>Platyhelminthes</taxon>
        <taxon>Monogenea</taxon>
        <taxon>Polyopisthocotylea</taxon>
        <taxon>Polystomatidea</taxon>
        <taxon>Polystomatidae</taxon>
        <taxon>Protopolystoma</taxon>
    </lineage>
</organism>